<feature type="region of interest" description="Disordered" evidence="4">
    <location>
        <begin position="1067"/>
        <end position="1122"/>
    </location>
</feature>
<evidence type="ECO:0000259" key="6">
    <source>
        <dbReference type="PROSITE" id="PS51884"/>
    </source>
</evidence>
<comment type="caution">
    <text evidence="7">The sequence shown here is derived from an EMBL/GenBank/DDBJ whole genome shotgun (WGS) entry which is preliminary data.</text>
</comment>
<evidence type="ECO:0000256" key="4">
    <source>
        <dbReference type="SAM" id="MobiDB-lite"/>
    </source>
</evidence>
<dbReference type="GO" id="GO:0007155">
    <property type="term" value="P:cell adhesion"/>
    <property type="evidence" value="ECO:0007669"/>
    <property type="project" value="UniProtKB-KW"/>
</dbReference>
<keyword evidence="2" id="KW-0130">Cell adhesion</keyword>
<name>A0A918G5J1_9PSEU</name>
<reference evidence="7" key="1">
    <citation type="journal article" date="2014" name="Int. J. Syst. Evol. Microbiol.">
        <title>Complete genome sequence of Corynebacterium casei LMG S-19264T (=DSM 44701T), isolated from a smear-ripened cheese.</title>
        <authorList>
            <consortium name="US DOE Joint Genome Institute (JGI-PGF)"/>
            <person name="Walter F."/>
            <person name="Albersmeier A."/>
            <person name="Kalinowski J."/>
            <person name="Ruckert C."/>
        </authorList>
    </citation>
    <scope>NUCLEOTIDE SEQUENCE</scope>
    <source>
        <strain evidence="7">JCM 3276</strain>
    </source>
</reference>
<keyword evidence="1" id="KW-0964">Secreted</keyword>
<keyword evidence="8" id="KW-1185">Reference proteome</keyword>
<proteinExistence type="predicted"/>
<keyword evidence="3" id="KW-0034">Amyloid</keyword>
<evidence type="ECO:0000256" key="1">
    <source>
        <dbReference type="ARBA" id="ARBA00022512"/>
    </source>
</evidence>
<feature type="chain" id="PRO_5036675689" description="Chaplin domain-containing protein" evidence="5">
    <location>
        <begin position="29"/>
        <end position="1830"/>
    </location>
</feature>
<evidence type="ECO:0000256" key="2">
    <source>
        <dbReference type="ARBA" id="ARBA00022889"/>
    </source>
</evidence>
<dbReference type="EMBL" id="BMRB01000001">
    <property type="protein sequence ID" value="GGS19346.1"/>
    <property type="molecule type" value="Genomic_DNA"/>
</dbReference>
<feature type="compositionally biased region" description="Basic and acidic residues" evidence="4">
    <location>
        <begin position="1593"/>
        <end position="1605"/>
    </location>
</feature>
<protein>
    <recommendedName>
        <fullName evidence="6">Chaplin domain-containing protein</fullName>
    </recommendedName>
</protein>
<dbReference type="Proteomes" id="UP000660680">
    <property type="component" value="Unassembled WGS sequence"/>
</dbReference>
<feature type="compositionally biased region" description="Low complexity" evidence="4">
    <location>
        <begin position="754"/>
        <end position="770"/>
    </location>
</feature>
<accession>A0A918G5J1</accession>
<reference evidence="7" key="2">
    <citation type="submission" date="2020-09" db="EMBL/GenBank/DDBJ databases">
        <authorList>
            <person name="Sun Q."/>
            <person name="Ohkuma M."/>
        </authorList>
    </citation>
    <scope>NUCLEOTIDE SEQUENCE</scope>
    <source>
        <strain evidence="7">JCM 3276</strain>
    </source>
</reference>
<dbReference type="RefSeq" id="WP_189209051.1">
    <property type="nucleotide sequence ID" value="NZ_BMRB01000001.1"/>
</dbReference>
<evidence type="ECO:0000313" key="8">
    <source>
        <dbReference type="Proteomes" id="UP000660680"/>
    </source>
</evidence>
<keyword evidence="5" id="KW-0732">Signal</keyword>
<evidence type="ECO:0000313" key="7">
    <source>
        <dbReference type="EMBL" id="GGS19346.1"/>
    </source>
</evidence>
<gene>
    <name evidence="7" type="ORF">GCM10010171_09920</name>
</gene>
<dbReference type="PROSITE" id="PS51884">
    <property type="entry name" value="CHAPLIN"/>
    <property type="match status" value="1"/>
</dbReference>
<feature type="region of interest" description="Disordered" evidence="4">
    <location>
        <begin position="754"/>
        <end position="776"/>
    </location>
</feature>
<evidence type="ECO:0000256" key="3">
    <source>
        <dbReference type="ARBA" id="ARBA00023087"/>
    </source>
</evidence>
<sequence length="1830" mass="176234">MQTWAKRGIQTVLVTGGVMMLGTGIAAADDTIDPDAPPSALDATVKVPVRIDRNAIGTPMGSRHLPSVRRDVSVAPGMATRKLPVSRDAHDDDLFKDNQAVGTVILPAKATGNAVALGGDVSVADTSSQHVSHHQDVYADGSDETLAGNVVRLAYSLPIDVSGNAFAVADDAAVVSSSQQSAVNEGDVTTNGDDGVISGNVFAAHGATPVQATGNAVSLAGTASAAAAAESTASAGGAIETSGVDSLASGDAGGVPVAVPVRASGNTITKLGIAESLSSSSSQAHAGDEKPDLFRVPTYIQTDGKQGATASGNGVQTPVSGPVALDCNGVGDVGNTASQCETTSATTAGGGTRTFGDDSVVSGIVGGTPVALPVQGQDNCGALVGNCDTAGVNEVSSAAGGDTYTRGHDSVLGGTSLSVPVAGPVDACGNVAGAGGLATAVCGNTSTTEAGGNTGTTGDDSVFGGNNGSVPVAFPVEGLGNVVGALGDAESVVKEHKVSSAGGGNNTNDEAATGGANLVTVPVAGPLQAFSNGAGVGGNTQSQTDGYSDVTAGGPSRAKGTLGTLSGNIAQTPLAVPTQLFGSGASLVGNGKHVAANDTSSTSGGNAVTDGTDGNISGNLITAPVAAALQGFGVAGAVAGDEEAVGANQTDTTAGGDGATSGADGNIAGNIVGLEALPIVQAFGDGVAAVAADAMGVGANKTEGHSGGDLTTSGEGGYLAGNVLDVPAATLAQVHGNAVAAAAADAVGASDNVTTGSAGGDSNTDGDTNDLSGNDGQLPLGLELPIYDVPIEVLADAIADGNQFTDVTVGEEEPLGVTLPKAGALEATKPPALPNLSALPYPGGHGTSRFDRPDPLSALLGDGVAGSLGELTSLFNPGMARSNHNPLDGLLGGANPLSGLLGGANPLSGLLGQDPLGGVLGQNPLGDVASLDGIPGRTGLPLADGLPGRVTADIQNPLATSGGLAAVDNVPAIAGGLLGGTGAARADEPGSPLDGLTDALPLTGLSAPTGRADLPTGGSPLDGLTGGLGNPLDALSGLTGGVGRTDLPTGGNPVDALTDTLPLNAIPTGSSRADLPTGGSPLDGLTGGLGNPLDALSGLTGGVSRSDLPTGGSPLEGLTGGLDALSGLTGGVSRTDLPTGGSPLEGLTGGLDALSGLTGGVSRTDLPTSGNPLEGLTGGLDALSGLTGGVSRTDLPTSGNPVEGLTGGLDAVTGGLARADLPIGTTPLDGLAGGVSRADSPLAGNPLAGLLGGEQNPLAGLGGVTGGVGQTDNPLGAALAGTSVLGEILGMGSVTGRADLPGGGNPLESVTDAVKNPLGDLAGLGAGRERSGLPLPGSPVDGVNTQVSNPLSDAGELLGLTGPGSEIPPTGGVVESVLDGSSPLGDLGDLLSLGGLTGGAPRADVPTDNPLSTLLGGDSPLGDLGDLLGLGGLTGGGTGRADLPTAGDPLGGVFGGDPLGSLLGGSGSESPLGDLADLLGLGALTDASQAGLPMATDALGGLTGGGTGRADLPSVDNPLDGVTGDLGEPLSEVDDLVNPNGLTGKNPVSATFPQTADLVGPVEQSLNLFEAIDSVTSTVGVSGAAPRHYRPAHRADDPQHLDPKQYPDSLPSGIDFALDTMTGNGVDLQRTPVGGLGALTGTTSPRSGNPMSTLVDGVLTSTTMGVMRNPLEGNSLDGMSVAQHTLGDTTLTMPRLDDAMTDVLYLLGSHDSPADQFTKGVHLGGLSGNHSYGVNGLSNPTDPLADTAILPAPRVAAPAMPGLDDAPGLDNLEGAFSGHLVQTPSVDRLPVQTPALSGLDTRAALPAAPGSSLADTQSRLTGLVGRNPIG</sequence>
<feature type="region of interest" description="Disordered" evidence="4">
    <location>
        <begin position="1582"/>
        <end position="1605"/>
    </location>
</feature>
<organism evidence="7 8">
    <name type="scientific">Actinokineospora fastidiosa</name>
    <dbReference type="NCBI Taxonomy" id="1816"/>
    <lineage>
        <taxon>Bacteria</taxon>
        <taxon>Bacillati</taxon>
        <taxon>Actinomycetota</taxon>
        <taxon>Actinomycetes</taxon>
        <taxon>Pseudonocardiales</taxon>
        <taxon>Pseudonocardiaceae</taxon>
        <taxon>Actinokineospora</taxon>
    </lineage>
</organism>
<feature type="domain" description="Chaplin" evidence="6">
    <location>
        <begin position="408"/>
        <end position="448"/>
    </location>
</feature>
<feature type="region of interest" description="Disordered" evidence="4">
    <location>
        <begin position="1807"/>
        <end position="1830"/>
    </location>
</feature>
<keyword evidence="1" id="KW-0134">Cell wall</keyword>
<feature type="signal peptide" evidence="5">
    <location>
        <begin position="1"/>
        <end position="28"/>
    </location>
</feature>
<evidence type="ECO:0000256" key="5">
    <source>
        <dbReference type="SAM" id="SignalP"/>
    </source>
</evidence>
<dbReference type="InterPro" id="IPR005528">
    <property type="entry name" value="ChpA-H"/>
</dbReference>